<gene>
    <name evidence="2" type="ORF">SJ435_09840</name>
</gene>
<feature type="domain" description="Glycoside hydrolase family 19 catalytic" evidence="1">
    <location>
        <begin position="107"/>
        <end position="165"/>
    </location>
</feature>
<dbReference type="AlphaFoldDB" id="A0ABD5IFY5"/>
<dbReference type="EMBL" id="JAXABG010000005">
    <property type="protein sequence ID" value="MDX7082689.1"/>
    <property type="molecule type" value="Genomic_DNA"/>
</dbReference>
<dbReference type="Gene3D" id="1.10.530.10">
    <property type="match status" value="1"/>
</dbReference>
<dbReference type="SUPFAM" id="SSF53955">
    <property type="entry name" value="Lysozyme-like"/>
    <property type="match status" value="1"/>
</dbReference>
<protein>
    <submittedName>
        <fullName evidence="2">Glycoside hydrolase family 19 protein</fullName>
    </submittedName>
</protein>
<dbReference type="PANTHER" id="PTHR34408:SF1">
    <property type="entry name" value="GLYCOSYL HYDROLASE FAMILY 19 DOMAIN-CONTAINING PROTEIN HI_1415"/>
    <property type="match status" value="1"/>
</dbReference>
<organism evidence="2 3">
    <name type="scientific">Serratia marcescens</name>
    <dbReference type="NCBI Taxonomy" id="615"/>
    <lineage>
        <taxon>Bacteria</taxon>
        <taxon>Pseudomonadati</taxon>
        <taxon>Pseudomonadota</taxon>
        <taxon>Gammaproteobacteria</taxon>
        <taxon>Enterobacterales</taxon>
        <taxon>Yersiniaceae</taxon>
        <taxon>Serratia</taxon>
    </lineage>
</organism>
<keyword evidence="2" id="KW-0378">Hydrolase</keyword>
<name>A0ABD5IFY5_SERMA</name>
<evidence type="ECO:0000313" key="2">
    <source>
        <dbReference type="EMBL" id="MDX7082689.1"/>
    </source>
</evidence>
<evidence type="ECO:0000259" key="1">
    <source>
        <dbReference type="Pfam" id="PF00182"/>
    </source>
</evidence>
<evidence type="ECO:0000313" key="3">
    <source>
        <dbReference type="Proteomes" id="UP001275057"/>
    </source>
</evidence>
<sequence length="203" mass="22337">MTQNDFQKAAGISAGLAARWYPHLIATFAEFGITKPAAHAMFIAQVGHESGGFTRTVESLNYTPQGLLATFGKRITVYQSDMLGRTAAHPANQEAIANLVYADRLGNKTRGDGWKYRGRGLIQITGQDNYRACGTALKLDLVGNPQQLESDANAMRSAGWFWKSRDCGRNVNDIEWVTKRINGGTNGLSDRQARYDVARKVLL</sequence>
<dbReference type="Pfam" id="PF00182">
    <property type="entry name" value="Glyco_hydro_19"/>
    <property type="match status" value="1"/>
</dbReference>
<proteinExistence type="predicted"/>
<dbReference type="Proteomes" id="UP001275057">
    <property type="component" value="Unassembled WGS sequence"/>
</dbReference>
<accession>A0ABD5IFY5</accession>
<dbReference type="InterPro" id="IPR023346">
    <property type="entry name" value="Lysozyme-like_dom_sf"/>
</dbReference>
<dbReference type="InterPro" id="IPR000726">
    <property type="entry name" value="Glyco_hydro_19_cat"/>
</dbReference>
<dbReference type="RefSeq" id="WP_319857132.1">
    <property type="nucleotide sequence ID" value="NZ_JAXABG010000005.1"/>
</dbReference>
<comment type="caution">
    <text evidence="2">The sequence shown here is derived from an EMBL/GenBank/DDBJ whole genome shotgun (WGS) entry which is preliminary data.</text>
</comment>
<dbReference type="InterPro" id="IPR052354">
    <property type="entry name" value="Cell_Wall_Dynamics_Protein"/>
</dbReference>
<reference evidence="2 3" key="1">
    <citation type="submission" date="2023-11" db="EMBL/GenBank/DDBJ databases">
        <title>Detection of rare carbapenemases in Enterobacterales - comparison of two colorimetric and two CIM-based carbapenemase assays.</title>
        <authorList>
            <person name="Schaffarczyk L."/>
            <person name="Noster J."/>
            <person name="Stelzer Y."/>
            <person name="Sattler J."/>
            <person name="Gatermann S."/>
            <person name="Hamprecht A."/>
        </authorList>
    </citation>
    <scope>NUCLEOTIDE SEQUENCE [LARGE SCALE GENOMIC DNA]</scope>
    <source>
        <strain evidence="2 3">CIM-Carb-136</strain>
    </source>
</reference>
<dbReference type="PANTHER" id="PTHR34408">
    <property type="entry name" value="FAMILY PROTEIN, PUTATIVE-RELATED"/>
    <property type="match status" value="1"/>
</dbReference>
<dbReference type="GO" id="GO:0016787">
    <property type="term" value="F:hydrolase activity"/>
    <property type="evidence" value="ECO:0007669"/>
    <property type="project" value="UniProtKB-KW"/>
</dbReference>